<evidence type="ECO:0000313" key="3">
    <source>
        <dbReference type="EMBL" id="GEX80664.1"/>
    </source>
</evidence>
<sequence>MESLSPQVVSAAKIPIINLNEFDLWKMRIKQYFLMTDYSIWEVILNGDSPLPTRVIEGIVQPLAPTTTKQRLDRKNELKARGTLLMALLDKHQLKFNIHKDAKTLMEANKKLFGRNKETKKHISQLEILRESLSQEDINLKFLRSLPTEWRNHTLIWRNKTNLEDQSLDDLFNSLKIYEAEVKSSSSASTSTQNIAFVSSQNTDNTNEFVSAVTSVSAASAKVPVSALPNVDTLSDAIIYSFFASQSNSSQKRHFPRECRSPKDTRRNVPVETQRRNVPVETSTFNALVSQYDGVGSYDWSFQAEKEPTNYALMAFTSSSSSSSDNKPVKHPIPADHLRKDIPKSRGHRNSMNKKACFVCKSLTHLIKDCDYYEKKMVQTPARNHAQRGNHYARMTHLNTQSNMVPTIVLTRSKLVPLTTARLVTTDLPQPYVTRPRPAKNIITKSPSPPRKTINLRPSPTHSNFHQKVTTIKTCQNRVLVTKPHNKTLYELLLGRTSGIGFMRPFGCHVAILNTLDPLGKFDGKADEGILVGYSVTRSGTTWLFDIDTLTKSMNYQPVTAGNQPNPGVGIQEQFNVEKAGEETVQQYVLFLLWCSSSKDPHNNDDDTTFEVKEPEFKVKKPESKVHVSPSSSAKTKKHDDKTKREAKGKSPVKLSIGFRNLSEELEKIFDDRTNEVNAASTPVPTVGQISTNSTNTFSADGPSNTAIRQTLGKSSYMDPSQYLDDLNMPALEDITYSDDEEDAGAEAGFTNLKTTITVSPIPTTTVHKDHHMTQIIGDLSFATQTRSMIRMVKDQGRLTQINNKDFHTCMFACFLSQEEPKRVHQALKDPSWIEAMKEELLQFKMQKEEGIDYKEVFALVARIESIRLFLAYALFMGFMVYQMDVKSVFLYGTIEEEVYVCQSLGFKDPDYPDKVYKVVKALYGLHQDPRAWYETLANYLLENGFQRGKIHQLLFIKKQKGDILLVQVYVDDIIFGSTNKDLCKAFEKLMKDKFRMSSMGELTFFLGLQVKQKPDGIFISQDKYVAKIFRKFGLTDGKSASTPIDTEKPLLKDPNVAYLDSDYAGPRLDRKTTIGGCQFLGCRLISWQCKKQIVVATSSTKAEKKVIKIEDTVHQALRLDDAESVNCLLNEEIFIELARMGTALNEFSSSMASDIICLTTGKRFSGVETSLFEEMLVTQQVADDVADVVVNDVAADDQRVRKLEKKNKVKTSGLRRLKKVGTTQRIESSVDTIMDDQEDSSKQGEGIIAKIDPDKDVILEEVDAAKDAEVEKNADVQRRLEESQAQVYHIDLEHANKVLSQREGKQDNAVLRHQELKRKSQTEAQAKKNMMVYLKKLASFRIDFFRGMSYDDIRPIFEKYFNSNQAIKKQKLDEEVEELKKHLQIIPNDEDDVYTKATPLALKVSVVDYQIHTENNKPYYKIIRADGSHQLFLSFLSLLRNFNRKDLEMLW</sequence>
<accession>A0A699HC78</accession>
<gene>
    <name evidence="3" type="ORF">Tci_352639</name>
</gene>
<dbReference type="EMBL" id="BKCJ010131375">
    <property type="protein sequence ID" value="GEX80664.1"/>
    <property type="molecule type" value="Genomic_DNA"/>
</dbReference>
<feature type="compositionally biased region" description="Basic and acidic residues" evidence="1">
    <location>
        <begin position="333"/>
        <end position="344"/>
    </location>
</feature>
<feature type="compositionally biased region" description="Basic and acidic residues" evidence="1">
    <location>
        <begin position="603"/>
        <end position="626"/>
    </location>
</feature>
<feature type="region of interest" description="Disordered" evidence="1">
    <location>
        <begin position="318"/>
        <end position="350"/>
    </location>
</feature>
<evidence type="ECO:0000256" key="1">
    <source>
        <dbReference type="SAM" id="MobiDB-lite"/>
    </source>
</evidence>
<feature type="compositionally biased region" description="Basic and acidic residues" evidence="1">
    <location>
        <begin position="638"/>
        <end position="649"/>
    </location>
</feature>
<dbReference type="PANTHER" id="PTHR11439:SF495">
    <property type="entry name" value="REVERSE TRANSCRIPTASE, RNA-DEPENDENT DNA POLYMERASE-RELATED"/>
    <property type="match status" value="1"/>
</dbReference>
<dbReference type="SUPFAM" id="SSF56672">
    <property type="entry name" value="DNA/RNA polymerases"/>
    <property type="match status" value="1"/>
</dbReference>
<proteinExistence type="predicted"/>
<reference evidence="3" key="1">
    <citation type="journal article" date="2019" name="Sci. Rep.">
        <title>Draft genome of Tanacetum cinerariifolium, the natural source of mosquito coil.</title>
        <authorList>
            <person name="Yamashiro T."/>
            <person name="Shiraishi A."/>
            <person name="Satake H."/>
            <person name="Nakayama K."/>
        </authorList>
    </citation>
    <scope>NUCLEOTIDE SEQUENCE</scope>
</reference>
<dbReference type="InterPro" id="IPR013103">
    <property type="entry name" value="RVT_2"/>
</dbReference>
<dbReference type="Pfam" id="PF07727">
    <property type="entry name" value="RVT_2"/>
    <property type="match status" value="1"/>
</dbReference>
<evidence type="ECO:0000259" key="2">
    <source>
        <dbReference type="Pfam" id="PF07727"/>
    </source>
</evidence>
<protein>
    <recommendedName>
        <fullName evidence="2">Reverse transcriptase Ty1/copia-type domain-containing protein</fullName>
    </recommendedName>
</protein>
<feature type="domain" description="Reverse transcriptase Ty1/copia-type" evidence="2">
    <location>
        <begin position="847"/>
        <end position="1045"/>
    </location>
</feature>
<feature type="region of interest" description="Disordered" evidence="1">
    <location>
        <begin position="430"/>
        <end position="452"/>
    </location>
</feature>
<organism evidence="3">
    <name type="scientific">Tanacetum cinerariifolium</name>
    <name type="common">Dalmatian daisy</name>
    <name type="synonym">Chrysanthemum cinerariifolium</name>
    <dbReference type="NCBI Taxonomy" id="118510"/>
    <lineage>
        <taxon>Eukaryota</taxon>
        <taxon>Viridiplantae</taxon>
        <taxon>Streptophyta</taxon>
        <taxon>Embryophyta</taxon>
        <taxon>Tracheophyta</taxon>
        <taxon>Spermatophyta</taxon>
        <taxon>Magnoliopsida</taxon>
        <taxon>eudicotyledons</taxon>
        <taxon>Gunneridae</taxon>
        <taxon>Pentapetalae</taxon>
        <taxon>asterids</taxon>
        <taxon>campanulids</taxon>
        <taxon>Asterales</taxon>
        <taxon>Asteraceae</taxon>
        <taxon>Asteroideae</taxon>
        <taxon>Anthemideae</taxon>
        <taxon>Anthemidinae</taxon>
        <taxon>Tanacetum</taxon>
    </lineage>
</organism>
<comment type="caution">
    <text evidence="3">The sequence shown here is derived from an EMBL/GenBank/DDBJ whole genome shotgun (WGS) entry which is preliminary data.</text>
</comment>
<feature type="region of interest" description="Disordered" evidence="1">
    <location>
        <begin position="683"/>
        <end position="704"/>
    </location>
</feature>
<name>A0A699HC78_TANCI</name>
<feature type="region of interest" description="Disordered" evidence="1">
    <location>
        <begin position="603"/>
        <end position="652"/>
    </location>
</feature>
<dbReference type="PANTHER" id="PTHR11439">
    <property type="entry name" value="GAG-POL-RELATED RETROTRANSPOSON"/>
    <property type="match status" value="1"/>
</dbReference>
<dbReference type="InterPro" id="IPR043502">
    <property type="entry name" value="DNA/RNA_pol_sf"/>
</dbReference>